<dbReference type="eggNOG" id="COG2897">
    <property type="taxonomic scope" value="Bacteria"/>
</dbReference>
<evidence type="ECO:0000256" key="1">
    <source>
        <dbReference type="ARBA" id="ARBA00022679"/>
    </source>
</evidence>
<feature type="domain" description="Rhodanese" evidence="3">
    <location>
        <begin position="178"/>
        <end position="290"/>
    </location>
</feature>
<dbReference type="CDD" id="cd01448">
    <property type="entry name" value="TST_Repeat_1"/>
    <property type="match status" value="1"/>
</dbReference>
<dbReference type="SUPFAM" id="SSF52821">
    <property type="entry name" value="Rhodanese/Cell cycle control phosphatase"/>
    <property type="match status" value="2"/>
</dbReference>
<dbReference type="STRING" id="1121013.GCA_000426365_01937"/>
<protein>
    <recommendedName>
        <fullName evidence="3">Rhodanese domain-containing protein</fullName>
    </recommendedName>
</protein>
<dbReference type="CDD" id="cd01449">
    <property type="entry name" value="TST_Repeat_2"/>
    <property type="match status" value="1"/>
</dbReference>
<keyword evidence="5" id="KW-1185">Reference proteome</keyword>
<dbReference type="RefSeq" id="WP_026817779.1">
    <property type="nucleotide sequence ID" value="NZ_AWXU01000020.1"/>
</dbReference>
<dbReference type="Gene3D" id="3.40.250.10">
    <property type="entry name" value="Rhodanese-like domain"/>
    <property type="match status" value="2"/>
</dbReference>
<dbReference type="EMBL" id="AWXU01000020">
    <property type="protein sequence ID" value="KFN50346.1"/>
    <property type="molecule type" value="Genomic_DNA"/>
</dbReference>
<evidence type="ECO:0000259" key="3">
    <source>
        <dbReference type="PROSITE" id="PS50206"/>
    </source>
</evidence>
<dbReference type="PANTHER" id="PTHR11364">
    <property type="entry name" value="THIOSULFATE SULFERTANSFERASE"/>
    <property type="match status" value="1"/>
</dbReference>
<feature type="domain" description="Rhodanese" evidence="3">
    <location>
        <begin position="23"/>
        <end position="144"/>
    </location>
</feature>
<dbReference type="AlphaFoldDB" id="A0A091BF24"/>
<dbReference type="OrthoDB" id="9781034at2"/>
<name>A0A091BF24_9GAMM</name>
<proteinExistence type="predicted"/>
<gene>
    <name evidence="4" type="ORF">P873_06640</name>
</gene>
<dbReference type="InterPro" id="IPR036873">
    <property type="entry name" value="Rhodanese-like_dom_sf"/>
</dbReference>
<dbReference type="InterPro" id="IPR001763">
    <property type="entry name" value="Rhodanese-like_dom"/>
</dbReference>
<dbReference type="SMART" id="SM00450">
    <property type="entry name" value="RHOD"/>
    <property type="match status" value="2"/>
</dbReference>
<dbReference type="InterPro" id="IPR045078">
    <property type="entry name" value="TST/MPST-like"/>
</dbReference>
<comment type="caution">
    <text evidence="4">The sequence shown here is derived from an EMBL/GenBank/DDBJ whole genome shotgun (WGS) entry which is preliminary data.</text>
</comment>
<reference evidence="4 5" key="1">
    <citation type="submission" date="2013-09" db="EMBL/GenBank/DDBJ databases">
        <title>Genome sequencing of Arenimonas composti.</title>
        <authorList>
            <person name="Chen F."/>
            <person name="Wang G."/>
        </authorList>
    </citation>
    <scope>NUCLEOTIDE SEQUENCE [LARGE SCALE GENOMIC DNA]</scope>
    <source>
        <strain evidence="4 5">TR7-09</strain>
    </source>
</reference>
<dbReference type="PANTHER" id="PTHR11364:SF27">
    <property type="entry name" value="SULFURTRANSFERASE"/>
    <property type="match status" value="1"/>
</dbReference>
<keyword evidence="2" id="KW-0677">Repeat</keyword>
<evidence type="ECO:0000313" key="5">
    <source>
        <dbReference type="Proteomes" id="UP000029391"/>
    </source>
</evidence>
<keyword evidence="1" id="KW-0808">Transferase</keyword>
<evidence type="ECO:0000313" key="4">
    <source>
        <dbReference type="EMBL" id="KFN50346.1"/>
    </source>
</evidence>
<dbReference type="PROSITE" id="PS50206">
    <property type="entry name" value="RHODANESE_3"/>
    <property type="match status" value="2"/>
</dbReference>
<dbReference type="Pfam" id="PF00581">
    <property type="entry name" value="Rhodanese"/>
    <property type="match status" value="2"/>
</dbReference>
<dbReference type="GO" id="GO:0004792">
    <property type="term" value="F:thiosulfate-cyanide sulfurtransferase activity"/>
    <property type="evidence" value="ECO:0007669"/>
    <property type="project" value="TreeGrafter"/>
</dbReference>
<accession>A0A091BF24</accession>
<dbReference type="Proteomes" id="UP000029391">
    <property type="component" value="Unassembled WGS sequence"/>
</dbReference>
<organism evidence="4 5">
    <name type="scientific">Arenimonas composti TR7-09 = DSM 18010</name>
    <dbReference type="NCBI Taxonomy" id="1121013"/>
    <lineage>
        <taxon>Bacteria</taxon>
        <taxon>Pseudomonadati</taxon>
        <taxon>Pseudomonadota</taxon>
        <taxon>Gammaproteobacteria</taxon>
        <taxon>Lysobacterales</taxon>
        <taxon>Lysobacteraceae</taxon>
        <taxon>Arenimonas</taxon>
    </lineage>
</organism>
<evidence type="ECO:0000256" key="2">
    <source>
        <dbReference type="ARBA" id="ARBA00022737"/>
    </source>
</evidence>
<sequence>MDTANPTPWTTLVDAEALAAVLGPDGPVLVDCCFQLADPAAGEAAWRAARLPGARYAHLDRDLSDHSRAAAEGRHPLPEEAGFRRFVAGLGIDPDRQVVAYDAGDGAMAAARFWWLLKLLGHRAVAVLDGGFARWSALRLPLERTPPPARTEAAAGAYPGHFDRAAIADHAEVQARLQEAPGWLLDARGPERFRGEVEPIDPVAGHIPGARNRPFTANLVDGRFRAPEELRAEFQALLAGRRPDEVVLGCGSGVTACHNLLAMEHAGLPGARVHAASWSGWIADPARPVATAPGPVSGPG</sequence>